<dbReference type="CDD" id="cd19166">
    <property type="entry name" value="HemeO-bac"/>
    <property type="match status" value="1"/>
</dbReference>
<reference evidence="2 3" key="1">
    <citation type="submission" date="2019-02" db="EMBL/GenBank/DDBJ databases">
        <title>Emended description of the genus Rhodopseudomonas and description of Rhodopseudomonas albus sp. nov., a non-phototrophic, heavy-metal-tolerant bacterium isolated from garden soil.</title>
        <authorList>
            <person name="Bao Z."/>
            <person name="Cao W.W."/>
            <person name="Sato Y."/>
            <person name="Nishizawa T."/>
            <person name="Zhao J."/>
            <person name="Guo Y."/>
            <person name="Ohta H."/>
        </authorList>
    </citation>
    <scope>NUCLEOTIDE SEQUENCE [LARGE SCALE GENOMIC DNA]</scope>
    <source>
        <strain evidence="2 3">SK50-23</strain>
    </source>
</reference>
<feature type="region of interest" description="Disordered" evidence="1">
    <location>
        <begin position="1"/>
        <end position="22"/>
    </location>
</feature>
<dbReference type="Gene3D" id="1.20.910.10">
    <property type="entry name" value="Heme oxygenase-like"/>
    <property type="match status" value="1"/>
</dbReference>
<dbReference type="RefSeq" id="WP_211909094.1">
    <property type="nucleotide sequence ID" value="NZ_CP036498.1"/>
</dbReference>
<dbReference type="Pfam" id="PF01126">
    <property type="entry name" value="Heme_oxygenase"/>
    <property type="match status" value="1"/>
</dbReference>
<accession>A0ABX8AC21</accession>
<keyword evidence="3" id="KW-1185">Reference proteome</keyword>
<organism evidence="2 3">
    <name type="scientific">Tardiphaga alba</name>
    <dbReference type="NCBI Taxonomy" id="340268"/>
    <lineage>
        <taxon>Bacteria</taxon>
        <taxon>Pseudomonadati</taxon>
        <taxon>Pseudomonadota</taxon>
        <taxon>Alphaproteobacteria</taxon>
        <taxon>Hyphomicrobiales</taxon>
        <taxon>Nitrobacteraceae</taxon>
        <taxon>Tardiphaga</taxon>
    </lineage>
</organism>
<sequence>MSTPDHSSAAAPGRAGQLRAATHDAHEALDERIMAGAPFADRERYGAFLQVQYQFHRDIDALYDNPALDRLLPDLPGRRRLGLVAQDLADLGIAIPAASAAPEFDANADLPTALGWLYAAEGSNLGAAFLLKDAAKLGFTETCGARHLAAAPEGRGKQWKTFTAALDSLSLDAAEEQNVIAGGRAAFIRVRELVEALLPRTDDNAPIRAA</sequence>
<dbReference type="SUPFAM" id="SSF48613">
    <property type="entry name" value="Heme oxygenase-like"/>
    <property type="match status" value="1"/>
</dbReference>
<dbReference type="InterPro" id="IPR016053">
    <property type="entry name" value="Haem_Oase-like"/>
</dbReference>
<proteinExistence type="predicted"/>
<dbReference type="InterPro" id="IPR016084">
    <property type="entry name" value="Haem_Oase-like_multi-hlx"/>
</dbReference>
<evidence type="ECO:0000256" key="1">
    <source>
        <dbReference type="SAM" id="MobiDB-lite"/>
    </source>
</evidence>
<dbReference type="Proteomes" id="UP000682843">
    <property type="component" value="Chromosome"/>
</dbReference>
<gene>
    <name evidence="2" type="ORF">RPMA_17980</name>
</gene>
<protein>
    <submittedName>
        <fullName evidence="2">Biliverdin-producing heme oxygenase</fullName>
    </submittedName>
</protein>
<evidence type="ECO:0000313" key="2">
    <source>
        <dbReference type="EMBL" id="QUS40511.1"/>
    </source>
</evidence>
<name>A0ABX8AC21_9BRAD</name>
<evidence type="ECO:0000313" key="3">
    <source>
        <dbReference type="Proteomes" id="UP000682843"/>
    </source>
</evidence>
<dbReference type="EMBL" id="CP036498">
    <property type="protein sequence ID" value="QUS40511.1"/>
    <property type="molecule type" value="Genomic_DNA"/>
</dbReference>